<feature type="region of interest" description="Disordered" evidence="18">
    <location>
        <begin position="1"/>
        <end position="27"/>
    </location>
</feature>
<organism evidence="21 22">
    <name type="scientific">Thiohalocapsa marina</name>
    <dbReference type="NCBI Taxonomy" id="424902"/>
    <lineage>
        <taxon>Bacteria</taxon>
        <taxon>Pseudomonadati</taxon>
        <taxon>Pseudomonadota</taxon>
        <taxon>Gammaproteobacteria</taxon>
        <taxon>Chromatiales</taxon>
        <taxon>Chromatiaceae</taxon>
        <taxon>Thiohalocapsa</taxon>
    </lineage>
</organism>
<feature type="binding site" evidence="13">
    <location>
        <position position="131"/>
    </location>
    <ligand>
        <name>sn-glycerol 3-phosphate</name>
        <dbReference type="ChEBI" id="CHEBI:57597"/>
    </ligand>
</feature>
<evidence type="ECO:0000256" key="6">
    <source>
        <dbReference type="ARBA" id="ARBA00023098"/>
    </source>
</evidence>
<evidence type="ECO:0000256" key="7">
    <source>
        <dbReference type="ARBA" id="ARBA00023209"/>
    </source>
</evidence>
<keyword evidence="8 13" id="KW-1208">Phospholipid metabolism</keyword>
<dbReference type="Proteomes" id="UP000322981">
    <property type="component" value="Unassembled WGS sequence"/>
</dbReference>
<dbReference type="PANTHER" id="PTHR11728">
    <property type="entry name" value="GLYCEROL-3-PHOSPHATE DEHYDROGENASE"/>
    <property type="match status" value="1"/>
</dbReference>
<keyword evidence="5 13" id="KW-0520">NAD</keyword>
<feature type="binding site" evidence="13">
    <location>
        <position position="278"/>
    </location>
    <ligand>
        <name>NADPH</name>
        <dbReference type="ChEBI" id="CHEBI:57783"/>
    </ligand>
</feature>
<evidence type="ECO:0000259" key="19">
    <source>
        <dbReference type="Pfam" id="PF01210"/>
    </source>
</evidence>
<evidence type="ECO:0000256" key="14">
    <source>
        <dbReference type="PIRSR" id="PIRSR000114-1"/>
    </source>
</evidence>
<comment type="catalytic activity">
    <reaction evidence="13">
        <text>sn-glycerol 3-phosphate + NAD(+) = dihydroxyacetone phosphate + NADH + H(+)</text>
        <dbReference type="Rhea" id="RHEA:11092"/>
        <dbReference type="ChEBI" id="CHEBI:15378"/>
        <dbReference type="ChEBI" id="CHEBI:57540"/>
        <dbReference type="ChEBI" id="CHEBI:57597"/>
        <dbReference type="ChEBI" id="CHEBI:57642"/>
        <dbReference type="ChEBI" id="CHEBI:57945"/>
        <dbReference type="EC" id="1.1.1.94"/>
    </reaction>
</comment>
<comment type="caution">
    <text evidence="13">Lacks conserved residue(s) required for the propagation of feature annotation.</text>
</comment>
<dbReference type="PRINTS" id="PR00077">
    <property type="entry name" value="GPDHDRGNASE"/>
</dbReference>
<evidence type="ECO:0000256" key="11">
    <source>
        <dbReference type="ARBA" id="ARBA00069372"/>
    </source>
</evidence>
<keyword evidence="22" id="KW-1185">Reference proteome</keyword>
<name>A0A5M8FTZ8_9GAMM</name>
<dbReference type="PANTHER" id="PTHR11728:SF1">
    <property type="entry name" value="GLYCEROL-3-PHOSPHATE DEHYDROGENASE [NAD(+)] 2, CHLOROPLASTIC"/>
    <property type="match status" value="1"/>
</dbReference>
<dbReference type="GO" id="GO:0005829">
    <property type="term" value="C:cytosol"/>
    <property type="evidence" value="ECO:0007669"/>
    <property type="project" value="TreeGrafter"/>
</dbReference>
<feature type="binding site" evidence="13">
    <location>
        <position position="214"/>
    </location>
    <ligand>
        <name>sn-glycerol 3-phosphate</name>
        <dbReference type="ChEBI" id="CHEBI:57597"/>
    </ligand>
</feature>
<evidence type="ECO:0000256" key="13">
    <source>
        <dbReference type="HAMAP-Rule" id="MF_00394"/>
    </source>
</evidence>
<feature type="binding site" evidence="13">
    <location>
        <position position="267"/>
    </location>
    <ligand>
        <name>sn-glycerol 3-phosphate</name>
        <dbReference type="ChEBI" id="CHEBI:57597"/>
    </ligand>
</feature>
<evidence type="ECO:0000256" key="18">
    <source>
        <dbReference type="SAM" id="MobiDB-lite"/>
    </source>
</evidence>
<dbReference type="EMBL" id="VWXX01000002">
    <property type="protein sequence ID" value="KAA6187275.1"/>
    <property type="molecule type" value="Genomic_DNA"/>
</dbReference>
<dbReference type="OrthoDB" id="9812273at2"/>
<evidence type="ECO:0000256" key="4">
    <source>
        <dbReference type="ARBA" id="ARBA00023002"/>
    </source>
</evidence>
<feature type="binding site" evidence="13">
    <location>
        <position position="131"/>
    </location>
    <ligand>
        <name>NADPH</name>
        <dbReference type="ChEBI" id="CHEBI:57783"/>
    </ligand>
</feature>
<dbReference type="AlphaFoldDB" id="A0A5M8FTZ8"/>
<evidence type="ECO:0000256" key="9">
    <source>
        <dbReference type="ARBA" id="ARBA00052716"/>
    </source>
</evidence>
<dbReference type="GO" id="GO:0046474">
    <property type="term" value="P:glycerophospholipid biosynthetic process"/>
    <property type="evidence" value="ECO:0007669"/>
    <property type="project" value="TreeGrafter"/>
</dbReference>
<keyword evidence="4 13" id="KW-0560">Oxidoreductase</keyword>
<dbReference type="Pfam" id="PF01210">
    <property type="entry name" value="NAD_Gly3P_dh_N"/>
    <property type="match status" value="1"/>
</dbReference>
<dbReference type="UniPathway" id="UPA00940"/>
<feature type="active site" description="Proton acceptor" evidence="13 14">
    <location>
        <position position="214"/>
    </location>
</feature>
<dbReference type="PIRSF" id="PIRSF000114">
    <property type="entry name" value="Glycerol-3-P_dh"/>
    <property type="match status" value="1"/>
</dbReference>
<feature type="binding site" evidence="13">
    <location>
        <position position="279"/>
    </location>
    <ligand>
        <name>sn-glycerol 3-phosphate</name>
        <dbReference type="ChEBI" id="CHEBI:57597"/>
    </ligand>
</feature>
<gene>
    <name evidence="13" type="primary">gpsA</name>
    <name evidence="21" type="ORF">F2Q65_01740</name>
</gene>
<comment type="similarity">
    <text evidence="1 13 17">Belongs to the NAD-dependent glycerol-3-phosphate dehydrogenase family.</text>
</comment>
<dbReference type="Gene3D" id="3.40.50.720">
    <property type="entry name" value="NAD(P)-binding Rossmann-like Domain"/>
    <property type="match status" value="1"/>
</dbReference>
<keyword evidence="13" id="KW-0547">Nucleotide-binding</keyword>
<dbReference type="EC" id="1.1.1.94" evidence="10 13"/>
<comment type="caution">
    <text evidence="21">The sequence shown here is derived from an EMBL/GenBank/DDBJ whole genome shotgun (WGS) entry which is preliminary data.</text>
</comment>
<dbReference type="HAMAP" id="MF_00394">
    <property type="entry name" value="NAD_Glyc3P_dehydrog"/>
    <property type="match status" value="1"/>
</dbReference>
<dbReference type="GO" id="GO:0141153">
    <property type="term" value="F:glycerol-3-phosphate dehydrogenase (NADP+) activity"/>
    <property type="evidence" value="ECO:0007669"/>
    <property type="project" value="RHEA"/>
</dbReference>
<dbReference type="GO" id="GO:0046167">
    <property type="term" value="P:glycerol-3-phosphate biosynthetic process"/>
    <property type="evidence" value="ECO:0007669"/>
    <property type="project" value="UniProtKB-UniRule"/>
</dbReference>
<accession>A0A5M8FTZ8</accession>
<reference evidence="21 22" key="1">
    <citation type="submission" date="2019-09" db="EMBL/GenBank/DDBJ databases">
        <title>Whole-genome sequence of the purple sulfur bacterium Thiohalocapsa marina DSM 19078.</title>
        <authorList>
            <person name="Kyndt J.A."/>
            <person name="Meyer T.E."/>
        </authorList>
    </citation>
    <scope>NUCLEOTIDE SEQUENCE [LARGE SCALE GENOMIC DNA]</scope>
    <source>
        <strain evidence="21 22">DSM 19078</strain>
    </source>
</reference>
<evidence type="ECO:0000256" key="10">
    <source>
        <dbReference type="ARBA" id="ARBA00066687"/>
    </source>
</evidence>
<evidence type="ECO:0000259" key="20">
    <source>
        <dbReference type="Pfam" id="PF07479"/>
    </source>
</evidence>
<evidence type="ECO:0000256" key="8">
    <source>
        <dbReference type="ARBA" id="ARBA00023264"/>
    </source>
</evidence>
<dbReference type="SUPFAM" id="SSF51735">
    <property type="entry name" value="NAD(P)-binding Rossmann-fold domains"/>
    <property type="match status" value="1"/>
</dbReference>
<dbReference type="PROSITE" id="PS00957">
    <property type="entry name" value="NAD_G3PDH"/>
    <property type="match status" value="1"/>
</dbReference>
<evidence type="ECO:0000256" key="15">
    <source>
        <dbReference type="PIRSR" id="PIRSR000114-2"/>
    </source>
</evidence>
<dbReference type="InterPro" id="IPR006109">
    <property type="entry name" value="G3P_DH_NAD-dep_C"/>
</dbReference>
<feature type="binding site" evidence="13">
    <location>
        <position position="163"/>
    </location>
    <ligand>
        <name>NADPH</name>
        <dbReference type="ChEBI" id="CHEBI:57783"/>
    </ligand>
</feature>
<evidence type="ECO:0000256" key="5">
    <source>
        <dbReference type="ARBA" id="ARBA00023027"/>
    </source>
</evidence>
<feature type="binding site" evidence="16">
    <location>
        <begin position="33"/>
        <end position="38"/>
    </location>
    <ligand>
        <name>NAD(+)</name>
        <dbReference type="ChEBI" id="CHEBI:57540"/>
    </ligand>
</feature>
<keyword evidence="3 13" id="KW-0521">NADP</keyword>
<keyword evidence="2 13" id="KW-0444">Lipid biosynthesis</keyword>
<dbReference type="InterPro" id="IPR008927">
    <property type="entry name" value="6-PGluconate_DH-like_C_sf"/>
</dbReference>
<feature type="binding site" evidence="13">
    <location>
        <position position="278"/>
    </location>
    <ligand>
        <name>sn-glycerol 3-phosphate</name>
        <dbReference type="ChEBI" id="CHEBI:57597"/>
    </ligand>
</feature>
<dbReference type="GO" id="GO:0051287">
    <property type="term" value="F:NAD binding"/>
    <property type="evidence" value="ECO:0007669"/>
    <property type="project" value="InterPro"/>
</dbReference>
<dbReference type="InterPro" id="IPR036291">
    <property type="entry name" value="NAD(P)-bd_dom_sf"/>
</dbReference>
<evidence type="ECO:0000256" key="12">
    <source>
        <dbReference type="ARBA" id="ARBA00080511"/>
    </source>
</evidence>
<dbReference type="SUPFAM" id="SSF48179">
    <property type="entry name" value="6-phosphogluconate dehydrogenase C-terminal domain-like"/>
    <property type="match status" value="1"/>
</dbReference>
<evidence type="ECO:0000313" key="21">
    <source>
        <dbReference type="EMBL" id="KAA6187275.1"/>
    </source>
</evidence>
<feature type="binding site" evidence="13">
    <location>
        <position position="36"/>
    </location>
    <ligand>
        <name>NADPH</name>
        <dbReference type="ChEBI" id="CHEBI:57783"/>
    </ligand>
</feature>
<feature type="compositionally biased region" description="Basic and acidic residues" evidence="18">
    <location>
        <begin position="10"/>
        <end position="27"/>
    </location>
</feature>
<feature type="binding site" evidence="16">
    <location>
        <position position="108"/>
    </location>
    <ligand>
        <name>NAD(+)</name>
        <dbReference type="ChEBI" id="CHEBI:57540"/>
    </ligand>
</feature>
<comment type="subcellular location">
    <subcellularLocation>
        <location evidence="13">Cytoplasm</location>
    </subcellularLocation>
</comment>
<keyword evidence="13" id="KW-0963">Cytoplasm</keyword>
<feature type="binding site" evidence="13">
    <location>
        <position position="37"/>
    </location>
    <ligand>
        <name>NADPH</name>
        <dbReference type="ChEBI" id="CHEBI:57783"/>
    </ligand>
</feature>
<feature type="binding site" evidence="13">
    <location>
        <position position="304"/>
    </location>
    <ligand>
        <name>NADPH</name>
        <dbReference type="ChEBI" id="CHEBI:57783"/>
    </ligand>
</feature>
<protein>
    <recommendedName>
        <fullName evidence="11 13">Glycerol-3-phosphate dehydrogenase [NAD(P)+]</fullName>
        <ecNumber evidence="10 13">1.1.1.94</ecNumber>
    </recommendedName>
    <alternativeName>
        <fullName evidence="13">NAD(P)(+)-dependent glycerol-3-phosphate dehydrogenase</fullName>
    </alternativeName>
    <alternativeName>
        <fullName evidence="12 13">NAD(P)H-dependent dihydroxyacetone-phosphate reductase</fullName>
    </alternativeName>
</protein>
<comment type="pathway">
    <text evidence="13">Membrane lipid metabolism; glycerophospholipid metabolism.</text>
</comment>
<feature type="binding site" evidence="16">
    <location>
        <position position="163"/>
    </location>
    <ligand>
        <name>NAD(+)</name>
        <dbReference type="ChEBI" id="CHEBI:57540"/>
    </ligand>
</feature>
<evidence type="ECO:0000256" key="3">
    <source>
        <dbReference type="ARBA" id="ARBA00022857"/>
    </source>
</evidence>
<dbReference type="GO" id="GO:0141152">
    <property type="term" value="F:glycerol-3-phosphate dehydrogenase (NAD+) activity"/>
    <property type="evidence" value="ECO:0007669"/>
    <property type="project" value="RHEA"/>
</dbReference>
<feature type="domain" description="Glycerol-3-phosphate dehydrogenase NAD-dependent C-terminal" evidence="20">
    <location>
        <begin position="203"/>
        <end position="343"/>
    </location>
</feature>
<evidence type="ECO:0000313" key="22">
    <source>
        <dbReference type="Proteomes" id="UP000322981"/>
    </source>
</evidence>
<evidence type="ECO:0000256" key="17">
    <source>
        <dbReference type="RuleBase" id="RU000437"/>
    </source>
</evidence>
<feature type="binding site" evidence="13">
    <location>
        <position position="277"/>
    </location>
    <ligand>
        <name>sn-glycerol 3-phosphate</name>
        <dbReference type="ChEBI" id="CHEBI:57597"/>
    </ligand>
</feature>
<dbReference type="InterPro" id="IPR013328">
    <property type="entry name" value="6PGD_dom2"/>
</dbReference>
<evidence type="ECO:0000256" key="1">
    <source>
        <dbReference type="ARBA" id="ARBA00011009"/>
    </source>
</evidence>
<feature type="binding site" evidence="13">
    <location>
        <position position="161"/>
    </location>
    <ligand>
        <name>sn-glycerol 3-phosphate</name>
        <dbReference type="ChEBI" id="CHEBI:57597"/>
    </ligand>
</feature>
<comment type="catalytic activity">
    <reaction evidence="9">
        <text>sn-glycerol 3-phosphate + NADP(+) = dihydroxyacetone phosphate + NADPH + H(+)</text>
        <dbReference type="Rhea" id="RHEA:11096"/>
        <dbReference type="ChEBI" id="CHEBI:15378"/>
        <dbReference type="ChEBI" id="CHEBI:57597"/>
        <dbReference type="ChEBI" id="CHEBI:57642"/>
        <dbReference type="ChEBI" id="CHEBI:57783"/>
        <dbReference type="ChEBI" id="CHEBI:58349"/>
        <dbReference type="EC" id="1.1.1.94"/>
    </reaction>
    <physiologicalReaction direction="right-to-left" evidence="9">
        <dbReference type="Rhea" id="RHEA:11098"/>
    </physiologicalReaction>
</comment>
<dbReference type="FunFam" id="1.10.1040.10:FF:000001">
    <property type="entry name" value="Glycerol-3-phosphate dehydrogenase [NAD(P)+]"/>
    <property type="match status" value="1"/>
</dbReference>
<dbReference type="RefSeq" id="WP_150089798.1">
    <property type="nucleotide sequence ID" value="NZ_VWXX01000002.1"/>
</dbReference>
<dbReference type="InterPro" id="IPR011128">
    <property type="entry name" value="G3P_DH_NAD-dep_N"/>
</dbReference>
<evidence type="ECO:0000256" key="16">
    <source>
        <dbReference type="PIRSR" id="PIRSR000114-3"/>
    </source>
</evidence>
<dbReference type="GO" id="GO:0046168">
    <property type="term" value="P:glycerol-3-phosphate catabolic process"/>
    <property type="evidence" value="ECO:0007669"/>
    <property type="project" value="InterPro"/>
</dbReference>
<feature type="binding site" evidence="13">
    <location>
        <position position="159"/>
    </location>
    <ligand>
        <name>sn-glycerol 3-phosphate</name>
        <dbReference type="ChEBI" id="CHEBI:57597"/>
    </ligand>
</feature>
<feature type="binding site" evidence="15">
    <location>
        <begin position="278"/>
        <end position="279"/>
    </location>
    <ligand>
        <name>substrate</name>
    </ligand>
</feature>
<dbReference type="GO" id="GO:0005975">
    <property type="term" value="P:carbohydrate metabolic process"/>
    <property type="evidence" value="ECO:0007669"/>
    <property type="project" value="InterPro"/>
</dbReference>
<dbReference type="Pfam" id="PF07479">
    <property type="entry name" value="NAD_Gly3P_dh_C"/>
    <property type="match status" value="1"/>
</dbReference>
<keyword evidence="6 13" id="KW-0443">Lipid metabolism</keyword>
<evidence type="ECO:0000256" key="2">
    <source>
        <dbReference type="ARBA" id="ARBA00022516"/>
    </source>
</evidence>
<dbReference type="Gene3D" id="1.10.1040.10">
    <property type="entry name" value="N-(1-d-carboxylethyl)-l-norvaline Dehydrogenase, domain 2"/>
    <property type="match status" value="1"/>
</dbReference>
<dbReference type="InterPro" id="IPR006168">
    <property type="entry name" value="G3P_DH_NAD-dep"/>
</dbReference>
<proteinExistence type="inferred from homology"/>
<feature type="binding site" evidence="13">
    <location>
        <position position="57"/>
    </location>
    <ligand>
        <name>NADPH</name>
        <dbReference type="ChEBI" id="CHEBI:57783"/>
    </ligand>
</feature>
<feature type="binding site" evidence="15">
    <location>
        <position position="131"/>
    </location>
    <ligand>
        <name>substrate</name>
    </ligand>
</feature>
<dbReference type="NCBIfam" id="NF000942">
    <property type="entry name" value="PRK00094.1-4"/>
    <property type="match status" value="1"/>
</dbReference>
<feature type="domain" description="Glycerol-3-phosphate dehydrogenase NAD-dependent N-terminal" evidence="19">
    <location>
        <begin position="29"/>
        <end position="183"/>
    </location>
</feature>
<sequence>MSSTAPATDHVPDLPSDRSPDHRPDHSRVAVIGAGSWGTALALQIARTGHRVALWGHDPEHIAALVRDRENRAFLPGFALPPAVQPEADLATALRGAVDVLLVVPSQFFADMLDQVAPLLSDGQGLAWATKGFEPGSARLLHQVAMERVGERDLGVLSGPSFAAEVARGLPTAIAVAASRLEFAQHLANLVHGGSFRAYTQDDLIGVQVGGAAKNVLAIATGIADGLGFGANARAALITRGLAELIRLGVALGARPETFMGLAGLGDLVLTCTDDQSRNRRLGLALARGRSAQQAMAEIGQEVEGVVTARAVKTLAARLNVEMPISEQVYGVLYEGLTPEEATRHLLERAGKSELD</sequence>
<comment type="function">
    <text evidence="13">Catalyzes the reduction of the glycolytic intermediate dihydroxyacetone phosphate (DHAP) to sn-glycerol 3-phosphate (G3P), the key precursor for phospholipid synthesis.</text>
</comment>
<dbReference type="FunFam" id="3.40.50.720:FF:000019">
    <property type="entry name" value="Glycerol-3-phosphate dehydrogenase [NAD(P)+]"/>
    <property type="match status" value="1"/>
</dbReference>
<dbReference type="NCBIfam" id="NF000940">
    <property type="entry name" value="PRK00094.1-2"/>
    <property type="match status" value="1"/>
</dbReference>
<feature type="binding site" evidence="16">
    <location>
        <position position="278"/>
    </location>
    <ligand>
        <name>NAD(+)</name>
        <dbReference type="ChEBI" id="CHEBI:57540"/>
    </ligand>
</feature>
<keyword evidence="7 13" id="KW-0594">Phospholipid biosynthesis</keyword>